<keyword evidence="4 5" id="KW-0472">Membrane</keyword>
<comment type="subcellular location">
    <subcellularLocation>
        <location evidence="1">Cell membrane</location>
        <topology evidence="1">Multi-pass membrane protein</topology>
    </subcellularLocation>
</comment>
<feature type="transmembrane region" description="Helical" evidence="5">
    <location>
        <begin position="273"/>
        <end position="295"/>
    </location>
</feature>
<sequence>MSEPAFPPPAAAAPAARPARASGGFITVYVLAYLGLYVAVMTPLLASLAIRLQQIDPEGKEAALGLVIGIGTLLNIIAAPVVGLLSDNTTSRLGRRRPWMLAGMPVLAAGAVLTAVLDTVPGVLLGYVVAQVGITFIMTPLLAVMPDQVPEEQRGKVGGLLGFTAQIAGVAGFQVSGALAGSPLLLFLIPALVACAAVLLLVVTMADRPLPREQRKVLDLAGLARDLTFDPRRHPDFAWTWLGRFLIQFSLMFLSTYQLYFLTDHLGYRLEEVTGLLAITGGVGLVMTSVGAVVSGYLSDRLRRRKLFIYLAAACFVVGFVIVASAASFASVLVGSQFILLGAGVFGAVDLALVNDVLPDRERSAAKYMSLAGIASALPQSVAPIVAPVILGIGGGGNYPLLFLVAAGVAIVGGLTVRLVKGVR</sequence>
<feature type="domain" description="Major facilitator superfamily (MFS) profile" evidence="6">
    <location>
        <begin position="16"/>
        <end position="424"/>
    </location>
</feature>
<dbReference type="EMBL" id="JAKRKC020000002">
    <property type="protein sequence ID" value="MCK2220456.1"/>
    <property type="molecule type" value="Genomic_DNA"/>
</dbReference>
<feature type="transmembrane region" description="Helical" evidence="5">
    <location>
        <begin position="399"/>
        <end position="420"/>
    </location>
</feature>
<evidence type="ECO:0000256" key="2">
    <source>
        <dbReference type="ARBA" id="ARBA00022692"/>
    </source>
</evidence>
<proteinExistence type="predicted"/>
<dbReference type="PROSITE" id="PS50850">
    <property type="entry name" value="MFS"/>
    <property type="match status" value="1"/>
</dbReference>
<reference evidence="7 8" key="1">
    <citation type="submission" date="2022-04" db="EMBL/GenBank/DDBJ databases">
        <title>Genome draft of Actinomadura sp. ATCC 31491.</title>
        <authorList>
            <person name="Shi X."/>
            <person name="Du Y."/>
        </authorList>
    </citation>
    <scope>NUCLEOTIDE SEQUENCE [LARGE SCALE GENOMIC DNA]</scope>
    <source>
        <strain evidence="7 8">ATCC 31491</strain>
    </source>
</reference>
<dbReference type="PANTHER" id="PTHR23528">
    <property type="match status" value="1"/>
</dbReference>
<feature type="transmembrane region" description="Helical" evidence="5">
    <location>
        <begin position="185"/>
        <end position="206"/>
    </location>
</feature>
<feature type="transmembrane region" description="Helical" evidence="5">
    <location>
        <begin position="338"/>
        <end position="358"/>
    </location>
</feature>
<dbReference type="RefSeq" id="WP_242381298.1">
    <property type="nucleotide sequence ID" value="NZ_JAKRKC020000002.1"/>
</dbReference>
<evidence type="ECO:0000256" key="5">
    <source>
        <dbReference type="SAM" id="Phobius"/>
    </source>
</evidence>
<dbReference type="InterPro" id="IPR011701">
    <property type="entry name" value="MFS"/>
</dbReference>
<evidence type="ECO:0000259" key="6">
    <source>
        <dbReference type="PROSITE" id="PS50850"/>
    </source>
</evidence>
<dbReference type="Gene3D" id="1.20.1250.20">
    <property type="entry name" value="MFS general substrate transporter like domains"/>
    <property type="match status" value="2"/>
</dbReference>
<keyword evidence="2 5" id="KW-0812">Transmembrane</keyword>
<keyword evidence="8" id="KW-1185">Reference proteome</keyword>
<dbReference type="InterPro" id="IPR036259">
    <property type="entry name" value="MFS_trans_sf"/>
</dbReference>
<feature type="transmembrane region" description="Helical" evidence="5">
    <location>
        <begin position="157"/>
        <end position="179"/>
    </location>
</feature>
<dbReference type="PANTHER" id="PTHR23528:SF1">
    <property type="entry name" value="MAJOR FACILITATOR SUPERFAMILY (MFS) PROFILE DOMAIN-CONTAINING PROTEIN"/>
    <property type="match status" value="1"/>
</dbReference>
<feature type="transmembrane region" description="Helical" evidence="5">
    <location>
        <begin position="26"/>
        <end position="50"/>
    </location>
</feature>
<dbReference type="SUPFAM" id="SSF103473">
    <property type="entry name" value="MFS general substrate transporter"/>
    <property type="match status" value="1"/>
</dbReference>
<name>A0ABT0G8L0_9ACTN</name>
<feature type="transmembrane region" description="Helical" evidence="5">
    <location>
        <begin position="241"/>
        <end position="261"/>
    </location>
</feature>
<protein>
    <submittedName>
        <fullName evidence="7">MFS transporter</fullName>
    </submittedName>
</protein>
<evidence type="ECO:0000256" key="4">
    <source>
        <dbReference type="ARBA" id="ARBA00023136"/>
    </source>
</evidence>
<evidence type="ECO:0000256" key="3">
    <source>
        <dbReference type="ARBA" id="ARBA00022989"/>
    </source>
</evidence>
<comment type="caution">
    <text evidence="7">The sequence shown here is derived from an EMBL/GenBank/DDBJ whole genome shotgun (WGS) entry which is preliminary data.</text>
</comment>
<feature type="transmembrane region" description="Helical" evidence="5">
    <location>
        <begin position="98"/>
        <end position="117"/>
    </location>
</feature>
<accession>A0ABT0G8L0</accession>
<gene>
    <name evidence="7" type="ORF">MF672_042625</name>
</gene>
<dbReference type="InterPro" id="IPR020846">
    <property type="entry name" value="MFS_dom"/>
</dbReference>
<organism evidence="7 8">
    <name type="scientific">Actinomadura luzonensis</name>
    <dbReference type="NCBI Taxonomy" id="2805427"/>
    <lineage>
        <taxon>Bacteria</taxon>
        <taxon>Bacillati</taxon>
        <taxon>Actinomycetota</taxon>
        <taxon>Actinomycetes</taxon>
        <taxon>Streptosporangiales</taxon>
        <taxon>Thermomonosporaceae</taxon>
        <taxon>Actinomadura</taxon>
    </lineage>
</organism>
<dbReference type="CDD" id="cd06174">
    <property type="entry name" value="MFS"/>
    <property type="match status" value="1"/>
</dbReference>
<feature type="transmembrane region" description="Helical" evidence="5">
    <location>
        <begin position="307"/>
        <end position="332"/>
    </location>
</feature>
<dbReference type="Pfam" id="PF07690">
    <property type="entry name" value="MFS_1"/>
    <property type="match status" value="1"/>
</dbReference>
<evidence type="ECO:0000256" key="1">
    <source>
        <dbReference type="ARBA" id="ARBA00004651"/>
    </source>
</evidence>
<evidence type="ECO:0000313" key="8">
    <source>
        <dbReference type="Proteomes" id="UP001317259"/>
    </source>
</evidence>
<dbReference type="Proteomes" id="UP001317259">
    <property type="component" value="Unassembled WGS sequence"/>
</dbReference>
<feature type="transmembrane region" description="Helical" evidence="5">
    <location>
        <begin position="123"/>
        <end position="145"/>
    </location>
</feature>
<feature type="transmembrane region" description="Helical" evidence="5">
    <location>
        <begin position="370"/>
        <end position="393"/>
    </location>
</feature>
<keyword evidence="3 5" id="KW-1133">Transmembrane helix</keyword>
<evidence type="ECO:0000313" key="7">
    <source>
        <dbReference type="EMBL" id="MCK2220456.1"/>
    </source>
</evidence>
<feature type="transmembrane region" description="Helical" evidence="5">
    <location>
        <begin position="62"/>
        <end position="86"/>
    </location>
</feature>